<reference evidence="2" key="1">
    <citation type="journal article" date="2020" name="Stud. Mycol.">
        <title>101 Dothideomycetes genomes: a test case for predicting lifestyles and emergence of pathogens.</title>
        <authorList>
            <person name="Haridas S."/>
            <person name="Albert R."/>
            <person name="Binder M."/>
            <person name="Bloem J."/>
            <person name="Labutti K."/>
            <person name="Salamov A."/>
            <person name="Andreopoulos B."/>
            <person name="Baker S."/>
            <person name="Barry K."/>
            <person name="Bills G."/>
            <person name="Bluhm B."/>
            <person name="Cannon C."/>
            <person name="Castanera R."/>
            <person name="Culley D."/>
            <person name="Daum C."/>
            <person name="Ezra D."/>
            <person name="Gonzalez J."/>
            <person name="Henrissat B."/>
            <person name="Kuo A."/>
            <person name="Liang C."/>
            <person name="Lipzen A."/>
            <person name="Lutzoni F."/>
            <person name="Magnuson J."/>
            <person name="Mondo S."/>
            <person name="Nolan M."/>
            <person name="Ohm R."/>
            <person name="Pangilinan J."/>
            <person name="Park H.-J."/>
            <person name="Ramirez L."/>
            <person name="Alfaro M."/>
            <person name="Sun H."/>
            <person name="Tritt A."/>
            <person name="Yoshinaga Y."/>
            <person name="Zwiers L.-H."/>
            <person name="Turgeon B."/>
            <person name="Goodwin S."/>
            <person name="Spatafora J."/>
            <person name="Crous P."/>
            <person name="Grigoriev I."/>
        </authorList>
    </citation>
    <scope>NUCLEOTIDE SEQUENCE</scope>
    <source>
        <strain evidence="2">Tuck. ex Michener</strain>
    </source>
</reference>
<protein>
    <submittedName>
        <fullName evidence="2">Uncharacterized protein</fullName>
    </submittedName>
</protein>
<dbReference type="EMBL" id="ML991835">
    <property type="protein sequence ID" value="KAF2230850.1"/>
    <property type="molecule type" value="Genomic_DNA"/>
</dbReference>
<sequence length="248" mass="27296">MRLSIPFTCVAFAVLSTALPHLWSSTSTSTSPKLLARRNGSEPINYFNTSAVNKASAKSPYQSSNGVNLVYSANGRMRMYGPLRLTTTVFSAFQVAGNEVLSEVSRNLLSHFQEELWLAPDDLDLDFVHTHGTFSAMTGEGMRQVDGSNFVSSGVSIDFSAWVGQAGNVWNNLVGFAKSYWEDAGFTVTMTQVPDAFGAWTANPANTKRNTVGKNSNKREVDVCKNPIDIRKYFTNDKIDPPDSYLYC</sequence>
<name>A0A6A6GZC8_VIRVR</name>
<dbReference type="AlphaFoldDB" id="A0A6A6GZC8"/>
<feature type="chain" id="PRO_5025445371" evidence="1">
    <location>
        <begin position="25"/>
        <end position="248"/>
    </location>
</feature>
<dbReference type="Proteomes" id="UP000800092">
    <property type="component" value="Unassembled WGS sequence"/>
</dbReference>
<accession>A0A6A6GZC8</accession>
<keyword evidence="1" id="KW-0732">Signal</keyword>
<evidence type="ECO:0000313" key="3">
    <source>
        <dbReference type="Proteomes" id="UP000800092"/>
    </source>
</evidence>
<keyword evidence="3" id="KW-1185">Reference proteome</keyword>
<evidence type="ECO:0000313" key="2">
    <source>
        <dbReference type="EMBL" id="KAF2230850.1"/>
    </source>
</evidence>
<feature type="signal peptide" evidence="1">
    <location>
        <begin position="1"/>
        <end position="24"/>
    </location>
</feature>
<organism evidence="2 3">
    <name type="scientific">Viridothelium virens</name>
    <name type="common">Speckled blister lichen</name>
    <name type="synonym">Trypethelium virens</name>
    <dbReference type="NCBI Taxonomy" id="1048519"/>
    <lineage>
        <taxon>Eukaryota</taxon>
        <taxon>Fungi</taxon>
        <taxon>Dikarya</taxon>
        <taxon>Ascomycota</taxon>
        <taxon>Pezizomycotina</taxon>
        <taxon>Dothideomycetes</taxon>
        <taxon>Dothideomycetes incertae sedis</taxon>
        <taxon>Trypetheliales</taxon>
        <taxon>Trypetheliaceae</taxon>
        <taxon>Viridothelium</taxon>
    </lineage>
</organism>
<evidence type="ECO:0000256" key="1">
    <source>
        <dbReference type="SAM" id="SignalP"/>
    </source>
</evidence>
<proteinExistence type="predicted"/>
<gene>
    <name evidence="2" type="ORF">EV356DRAFT_570053</name>
</gene>